<proteinExistence type="predicted"/>
<dbReference type="PANTHER" id="PTHR45632">
    <property type="entry name" value="LD33804P"/>
    <property type="match status" value="1"/>
</dbReference>
<dbReference type="InterPro" id="IPR006652">
    <property type="entry name" value="Kelch_1"/>
</dbReference>
<dbReference type="SMART" id="SM00612">
    <property type="entry name" value="Kelch"/>
    <property type="match status" value="2"/>
</dbReference>
<reference evidence="2" key="2">
    <citation type="submission" date="2025-08" db="UniProtKB">
        <authorList>
            <consortium name="Ensembl"/>
        </authorList>
    </citation>
    <scope>IDENTIFICATION</scope>
</reference>
<name>A0A803U1G5_ANOCA</name>
<organism evidence="2 3">
    <name type="scientific">Anolis carolinensis</name>
    <name type="common">Green anole</name>
    <name type="synonym">American chameleon</name>
    <dbReference type="NCBI Taxonomy" id="28377"/>
    <lineage>
        <taxon>Eukaryota</taxon>
        <taxon>Metazoa</taxon>
        <taxon>Chordata</taxon>
        <taxon>Craniata</taxon>
        <taxon>Vertebrata</taxon>
        <taxon>Euteleostomi</taxon>
        <taxon>Lepidosauria</taxon>
        <taxon>Squamata</taxon>
        <taxon>Bifurcata</taxon>
        <taxon>Unidentata</taxon>
        <taxon>Episquamata</taxon>
        <taxon>Toxicofera</taxon>
        <taxon>Iguania</taxon>
        <taxon>Dactyloidae</taxon>
        <taxon>Anolis</taxon>
    </lineage>
</organism>
<dbReference type="Ensembl" id="ENSACAT00000040419.1">
    <property type="protein sequence ID" value="ENSACAP00000041305.1"/>
    <property type="gene ID" value="ENSACAG00000039839.1"/>
</dbReference>
<evidence type="ECO:0000256" key="1">
    <source>
        <dbReference type="ARBA" id="ARBA00022441"/>
    </source>
</evidence>
<protein>
    <submittedName>
        <fullName evidence="2">Uncharacterized protein</fullName>
    </submittedName>
</protein>
<dbReference type="AlphaFoldDB" id="A0A803U1G5"/>
<dbReference type="PANTHER" id="PTHR45632:SF5">
    <property type="entry name" value="KELCH-LIKE PROTEIN 22"/>
    <property type="match status" value="1"/>
</dbReference>
<sequence>GQLGSCHLVGGRHRGNSCLLRPSSCLYCARCVALGDKLYVTGGVHTDDTYSDTFHEYNPLRGRWTQLPSMSVARASHGFLACNQKLFAIGGWRKYEEYLDTAECFDLETRSWSPIARLPFALSHFASAVLKNKLYLIGGVTNSVGSWFASRKVLIYEIGIDIWVQVFLENECYWSGAVAMSNGIYVIGGYYRSRSRHHSERWPDSGNIHCTRKCFFLGRDGKVDKSVPVPKLPFELAGAAVVRWKHRIYVLGGENTYLYNNLEGENYEEYYNTILYWEPGTPKWIQSQERLPFTSWGLSGFGCTAMKMPKKPILDLFRKTSYDIDYSPICSLQLVEITQLQTSTILFTALSAYFSLWE</sequence>
<dbReference type="Gene3D" id="2.120.10.80">
    <property type="entry name" value="Kelch-type beta propeller"/>
    <property type="match status" value="1"/>
</dbReference>
<dbReference type="InParanoid" id="A0A803U1G5"/>
<evidence type="ECO:0000313" key="2">
    <source>
        <dbReference type="Ensembl" id="ENSACAP00000041305.1"/>
    </source>
</evidence>
<keyword evidence="3" id="KW-1185">Reference proteome</keyword>
<accession>A0A803U1G5</accession>
<dbReference type="Pfam" id="PF24681">
    <property type="entry name" value="Kelch_KLHDC2_KLHL20_DRC7"/>
    <property type="match status" value="1"/>
</dbReference>
<dbReference type="GeneTree" id="ENSGT00940000156265"/>
<reference evidence="2" key="1">
    <citation type="submission" date="2009-12" db="EMBL/GenBank/DDBJ databases">
        <title>The Genome Sequence of Anolis carolinensis (Green Anole Lizard).</title>
        <authorList>
            <consortium name="The Genome Sequencing Platform"/>
            <person name="Di Palma F."/>
            <person name="Alfoldi J."/>
            <person name="Heiman D."/>
            <person name="Young S."/>
            <person name="Grabherr M."/>
            <person name="Johnson J."/>
            <person name="Lander E.S."/>
            <person name="Lindblad-Toh K."/>
        </authorList>
    </citation>
    <scope>NUCLEOTIDE SEQUENCE [LARGE SCALE GENOMIC DNA]</scope>
    <source>
        <strain evidence="2">JBL SC #1</strain>
    </source>
</reference>
<dbReference type="SUPFAM" id="SSF117281">
    <property type="entry name" value="Kelch motif"/>
    <property type="match status" value="1"/>
</dbReference>
<keyword evidence="1" id="KW-0880">Kelch repeat</keyword>
<dbReference type="Proteomes" id="UP000001646">
    <property type="component" value="Unplaced"/>
</dbReference>
<reference evidence="2" key="3">
    <citation type="submission" date="2025-09" db="UniProtKB">
        <authorList>
            <consortium name="Ensembl"/>
        </authorList>
    </citation>
    <scope>IDENTIFICATION</scope>
</reference>
<dbReference type="InterPro" id="IPR015915">
    <property type="entry name" value="Kelch-typ_b-propeller"/>
</dbReference>
<evidence type="ECO:0000313" key="3">
    <source>
        <dbReference type="Proteomes" id="UP000001646"/>
    </source>
</evidence>